<accession>A0A8S5NSJ8</accession>
<organism evidence="1">
    <name type="scientific">Siphoviridae sp. ct1TR2</name>
    <dbReference type="NCBI Taxonomy" id="2825309"/>
    <lineage>
        <taxon>Viruses</taxon>
        <taxon>Duplodnaviria</taxon>
        <taxon>Heunggongvirae</taxon>
        <taxon>Uroviricota</taxon>
        <taxon>Caudoviricetes</taxon>
    </lineage>
</organism>
<reference evidence="1" key="1">
    <citation type="journal article" date="2021" name="Proc. Natl. Acad. Sci. U.S.A.">
        <title>A Catalog of Tens of Thousands of Viruses from Human Metagenomes Reveals Hidden Associations with Chronic Diseases.</title>
        <authorList>
            <person name="Tisza M.J."/>
            <person name="Buck C.B."/>
        </authorList>
    </citation>
    <scope>NUCLEOTIDE SEQUENCE</scope>
    <source>
        <strain evidence="1">Ct1TR2</strain>
    </source>
</reference>
<dbReference type="EMBL" id="BK015245">
    <property type="protein sequence ID" value="DAD97665.1"/>
    <property type="molecule type" value="Genomic_DNA"/>
</dbReference>
<protein>
    <submittedName>
        <fullName evidence="1">PcfK-like protein</fullName>
    </submittedName>
</protein>
<name>A0A8S5NSJ8_9CAUD</name>
<sequence length="170" mass="18735">MFEKYGEFDSYEEINRAAAAQLAEGDEEAIYAIAEENGIDREDAEDYIAGDAPELVTAIMAANGKLKVEAAELQPKEIMADWLDYIQIQCFEDPEMRLAVRRKGKSLKECIGKLMKWSLDHAEAVDKDIIKAAGLPEWAQKGCELGIPGMGTAKQLIKEYYLGGGENAGV</sequence>
<evidence type="ECO:0000313" key="1">
    <source>
        <dbReference type="EMBL" id="DAD97665.1"/>
    </source>
</evidence>
<proteinExistence type="predicted"/>